<dbReference type="SUPFAM" id="SSF53681">
    <property type="entry name" value="Aspartate/glutamate racemase"/>
    <property type="match status" value="2"/>
</dbReference>
<dbReference type="OrthoDB" id="9803739at2"/>
<dbReference type="InterPro" id="IPR015942">
    <property type="entry name" value="Asp/Glu/hydantoin_racemase"/>
</dbReference>
<sequence>MSIKAGNEKIVGVIGGMGPEATVELMRLVIAATPAKDDIDHIRMLVDNNPKVPSRIKAIIEGTGESPVPCMIGMALGLEKQGADFLVIPCNTAHHYYPDVAAAVNIPVFNLIELTSQTAKKEQPDLRKAGLLASSALQKIHLYEPWFDKHDVQVLYPQQEDQQAVMDLIRAVKAKNQTVEQIQAYNRAARNLADQGAQCLILACTELSIIGDQLQTVLPVYDTSTLLAQAIVSEVLGSE</sequence>
<keyword evidence="2" id="KW-0413">Isomerase</keyword>
<name>A0A1N7L1A7_9GAMM</name>
<dbReference type="InterPro" id="IPR004380">
    <property type="entry name" value="Asp_race"/>
</dbReference>
<dbReference type="Pfam" id="PF01177">
    <property type="entry name" value="Asp_Glu_race"/>
    <property type="match status" value="1"/>
</dbReference>
<dbReference type="Proteomes" id="UP000185999">
    <property type="component" value="Unassembled WGS sequence"/>
</dbReference>
<evidence type="ECO:0000256" key="2">
    <source>
        <dbReference type="ARBA" id="ARBA00023235"/>
    </source>
</evidence>
<gene>
    <name evidence="3" type="ORF">SAMN05421760_103145</name>
</gene>
<protein>
    <submittedName>
        <fullName evidence="3">Aspartate racemase</fullName>
    </submittedName>
</protein>
<dbReference type="InterPro" id="IPR033134">
    <property type="entry name" value="Asp/Glu_racemase_AS_2"/>
</dbReference>
<dbReference type="PANTHER" id="PTHR21198:SF7">
    <property type="entry name" value="ASPARTATE-GLUTAMATE RACEMASE FAMILY"/>
    <property type="match status" value="1"/>
</dbReference>
<organism evidence="3 4">
    <name type="scientific">Neptunomonas antarctica</name>
    <dbReference type="NCBI Taxonomy" id="619304"/>
    <lineage>
        <taxon>Bacteria</taxon>
        <taxon>Pseudomonadati</taxon>
        <taxon>Pseudomonadota</taxon>
        <taxon>Gammaproteobacteria</taxon>
        <taxon>Oceanospirillales</taxon>
        <taxon>Oceanospirillaceae</taxon>
        <taxon>Neptunomonas</taxon>
    </lineage>
</organism>
<proteinExistence type="inferred from homology"/>
<dbReference type="InterPro" id="IPR001920">
    <property type="entry name" value="Asp/Glu_race"/>
</dbReference>
<evidence type="ECO:0000256" key="1">
    <source>
        <dbReference type="ARBA" id="ARBA00007847"/>
    </source>
</evidence>
<dbReference type="Gene3D" id="3.40.50.1860">
    <property type="match status" value="2"/>
</dbReference>
<evidence type="ECO:0000313" key="4">
    <source>
        <dbReference type="Proteomes" id="UP000185999"/>
    </source>
</evidence>
<reference evidence="4" key="1">
    <citation type="submission" date="2017-01" db="EMBL/GenBank/DDBJ databases">
        <authorList>
            <person name="Varghese N."/>
            <person name="Submissions S."/>
        </authorList>
    </citation>
    <scope>NUCLEOTIDE SEQUENCE [LARGE SCALE GENOMIC DNA]</scope>
    <source>
        <strain evidence="4">DSM 22306</strain>
    </source>
</reference>
<dbReference type="NCBIfam" id="TIGR00035">
    <property type="entry name" value="asp_race"/>
    <property type="match status" value="1"/>
</dbReference>
<dbReference type="STRING" id="619304.SAMN05421760_103145"/>
<dbReference type="AlphaFoldDB" id="A0A1N7L1A7"/>
<accession>A0A1N7L1A7</accession>
<keyword evidence="4" id="KW-1185">Reference proteome</keyword>
<dbReference type="PANTHER" id="PTHR21198">
    <property type="entry name" value="GLUTAMATE RACEMASE"/>
    <property type="match status" value="1"/>
</dbReference>
<evidence type="ECO:0000313" key="3">
    <source>
        <dbReference type="EMBL" id="SIS67639.1"/>
    </source>
</evidence>
<dbReference type="PROSITE" id="PS00924">
    <property type="entry name" value="ASP_GLU_RACEMASE_2"/>
    <property type="match status" value="1"/>
</dbReference>
<dbReference type="GO" id="GO:0047661">
    <property type="term" value="F:amino-acid racemase activity"/>
    <property type="evidence" value="ECO:0007669"/>
    <property type="project" value="InterPro"/>
</dbReference>
<comment type="similarity">
    <text evidence="1">Belongs to the aspartate/glutamate racemases family.</text>
</comment>
<dbReference type="RefSeq" id="WP_076495981.1">
    <property type="nucleotide sequence ID" value="NZ_FTOE01000003.1"/>
</dbReference>
<dbReference type="EMBL" id="FTOE01000003">
    <property type="protein sequence ID" value="SIS67639.1"/>
    <property type="molecule type" value="Genomic_DNA"/>
</dbReference>